<dbReference type="InterPro" id="IPR036509">
    <property type="entry name" value="Met_Sox_Rdtase_MsrA_sf"/>
</dbReference>
<comment type="catalytic activity">
    <reaction evidence="2 4">
        <text>L-methionyl-[protein] + [thioredoxin]-disulfide + H2O = L-methionyl-(S)-S-oxide-[protein] + [thioredoxin]-dithiol</text>
        <dbReference type="Rhea" id="RHEA:14217"/>
        <dbReference type="Rhea" id="RHEA-COMP:10698"/>
        <dbReference type="Rhea" id="RHEA-COMP:10700"/>
        <dbReference type="Rhea" id="RHEA-COMP:12313"/>
        <dbReference type="Rhea" id="RHEA-COMP:12315"/>
        <dbReference type="ChEBI" id="CHEBI:15377"/>
        <dbReference type="ChEBI" id="CHEBI:16044"/>
        <dbReference type="ChEBI" id="CHEBI:29950"/>
        <dbReference type="ChEBI" id="CHEBI:44120"/>
        <dbReference type="ChEBI" id="CHEBI:50058"/>
        <dbReference type="EC" id="1.8.4.11"/>
    </reaction>
</comment>
<evidence type="ECO:0000259" key="5">
    <source>
        <dbReference type="Pfam" id="PF01625"/>
    </source>
</evidence>
<evidence type="ECO:0000256" key="3">
    <source>
        <dbReference type="ARBA" id="ARBA00048782"/>
    </source>
</evidence>
<dbReference type="InterPro" id="IPR050162">
    <property type="entry name" value="MsrA_MetSO_reductase"/>
</dbReference>
<sequence length="221" mass="24128">MLFGRTPQLPTPEQALKGRPTLAYAVPERHTVLGTPLLGPYPEGLETADFGLGCFWGAERKFWQLPEGVFTTLVGYQGGYTENPTYEEVCSGLTGHTEAVRVVYDPRRISYDDLLKTFWESHDPTQGFRQGNDVGTQYRSAIYTHTPEQAAAAEASRDAYQKVLTSSGHGMITTEILPAEGRPFYPAEAYHQQYLDKNPAGYCGLGGTGVSCPVGIARAGS</sequence>
<dbReference type="HAMAP" id="MF_01401">
    <property type="entry name" value="MsrA"/>
    <property type="match status" value="1"/>
</dbReference>
<comment type="similarity">
    <text evidence="4">Belongs to the MsrA Met sulfoxide reductase family.</text>
</comment>
<comment type="catalytic activity">
    <reaction evidence="3 4">
        <text>[thioredoxin]-disulfide + L-methionine + H2O = L-methionine (S)-S-oxide + [thioredoxin]-dithiol</text>
        <dbReference type="Rhea" id="RHEA:19993"/>
        <dbReference type="Rhea" id="RHEA-COMP:10698"/>
        <dbReference type="Rhea" id="RHEA-COMP:10700"/>
        <dbReference type="ChEBI" id="CHEBI:15377"/>
        <dbReference type="ChEBI" id="CHEBI:29950"/>
        <dbReference type="ChEBI" id="CHEBI:50058"/>
        <dbReference type="ChEBI" id="CHEBI:57844"/>
        <dbReference type="ChEBI" id="CHEBI:58772"/>
        <dbReference type="EC" id="1.8.4.11"/>
    </reaction>
</comment>
<keyword evidence="7" id="KW-1185">Reference proteome</keyword>
<dbReference type="GO" id="GO:0008113">
    <property type="term" value="F:peptide-methionine (S)-S-oxide reductase activity"/>
    <property type="evidence" value="ECO:0007669"/>
    <property type="project" value="UniProtKB-EC"/>
</dbReference>
<proteinExistence type="inferred from homology"/>
<dbReference type="SUPFAM" id="SSF55068">
    <property type="entry name" value="Peptide methionine sulfoxide reductase"/>
    <property type="match status" value="1"/>
</dbReference>
<evidence type="ECO:0000256" key="2">
    <source>
        <dbReference type="ARBA" id="ARBA00047806"/>
    </source>
</evidence>
<dbReference type="PANTHER" id="PTHR42799:SF2">
    <property type="entry name" value="MITOCHONDRIAL PEPTIDE METHIONINE SULFOXIDE REDUCTASE"/>
    <property type="match status" value="1"/>
</dbReference>
<name>A0ABW0WRX3_STRNO</name>
<evidence type="ECO:0000313" key="7">
    <source>
        <dbReference type="Proteomes" id="UP001596065"/>
    </source>
</evidence>
<dbReference type="PANTHER" id="PTHR42799">
    <property type="entry name" value="MITOCHONDRIAL PEPTIDE METHIONINE SULFOXIDE REDUCTASE"/>
    <property type="match status" value="1"/>
</dbReference>
<dbReference type="Pfam" id="PF01625">
    <property type="entry name" value="PMSR"/>
    <property type="match status" value="1"/>
</dbReference>
<dbReference type="NCBIfam" id="TIGR00401">
    <property type="entry name" value="msrA"/>
    <property type="match status" value="1"/>
</dbReference>
<organism evidence="6 7">
    <name type="scientific">Streptomyces nogalater</name>
    <dbReference type="NCBI Taxonomy" id="38314"/>
    <lineage>
        <taxon>Bacteria</taxon>
        <taxon>Bacillati</taxon>
        <taxon>Actinomycetota</taxon>
        <taxon>Actinomycetes</taxon>
        <taxon>Kitasatosporales</taxon>
        <taxon>Streptomycetaceae</taxon>
        <taxon>Streptomyces</taxon>
    </lineage>
</organism>
<protein>
    <recommendedName>
        <fullName evidence="4">Peptide methionine sulfoxide reductase MsrA</fullName>
        <shortName evidence="4">Protein-methionine-S-oxide reductase</shortName>
        <ecNumber evidence="4">1.8.4.11</ecNumber>
    </recommendedName>
    <alternativeName>
        <fullName evidence="4">Peptide-methionine (S)-S-oxide reductase</fullName>
        <shortName evidence="4">Peptide Met(O) reductase</shortName>
    </alternativeName>
</protein>
<dbReference type="EMBL" id="JBHSOE010000068">
    <property type="protein sequence ID" value="MFC5659584.1"/>
    <property type="molecule type" value="Genomic_DNA"/>
</dbReference>
<gene>
    <name evidence="4 6" type="primary">msrA</name>
    <name evidence="6" type="ORF">ACFP3J_29445</name>
</gene>
<evidence type="ECO:0000313" key="6">
    <source>
        <dbReference type="EMBL" id="MFC5659584.1"/>
    </source>
</evidence>
<dbReference type="RefSeq" id="WP_344348471.1">
    <property type="nucleotide sequence ID" value="NZ_BAAASM010000015.1"/>
</dbReference>
<comment type="function">
    <text evidence="4">Has an important function as a repair enzyme for proteins that have been inactivated by oxidation. Catalyzes the reversible oxidation-reduction of methionine sulfoxide in proteins to methionine.</text>
</comment>
<accession>A0ABW0WRX3</accession>
<dbReference type="EC" id="1.8.4.11" evidence="4"/>
<reference evidence="7" key="1">
    <citation type="journal article" date="2019" name="Int. J. Syst. Evol. Microbiol.">
        <title>The Global Catalogue of Microorganisms (GCM) 10K type strain sequencing project: providing services to taxonomists for standard genome sequencing and annotation.</title>
        <authorList>
            <consortium name="The Broad Institute Genomics Platform"/>
            <consortium name="The Broad Institute Genome Sequencing Center for Infectious Disease"/>
            <person name="Wu L."/>
            <person name="Ma J."/>
        </authorList>
    </citation>
    <scope>NUCLEOTIDE SEQUENCE [LARGE SCALE GENOMIC DNA]</scope>
    <source>
        <strain evidence="7">KCTC 5701</strain>
    </source>
</reference>
<dbReference type="InterPro" id="IPR002569">
    <property type="entry name" value="Met_Sox_Rdtase_MsrA_dom"/>
</dbReference>
<evidence type="ECO:0000256" key="4">
    <source>
        <dbReference type="HAMAP-Rule" id="MF_01401"/>
    </source>
</evidence>
<feature type="domain" description="Peptide methionine sulphoxide reductase MsrA" evidence="5">
    <location>
        <begin position="48"/>
        <end position="203"/>
    </location>
</feature>
<feature type="active site" evidence="4">
    <location>
        <position position="54"/>
    </location>
</feature>
<keyword evidence="1 4" id="KW-0560">Oxidoreductase</keyword>
<dbReference type="Proteomes" id="UP001596065">
    <property type="component" value="Unassembled WGS sequence"/>
</dbReference>
<comment type="caution">
    <text evidence="6">The sequence shown here is derived from an EMBL/GenBank/DDBJ whole genome shotgun (WGS) entry which is preliminary data.</text>
</comment>
<dbReference type="Gene3D" id="3.30.1060.10">
    <property type="entry name" value="Peptide methionine sulphoxide reductase MsrA"/>
    <property type="match status" value="1"/>
</dbReference>
<evidence type="ECO:0000256" key="1">
    <source>
        <dbReference type="ARBA" id="ARBA00023002"/>
    </source>
</evidence>